<dbReference type="Pfam" id="PF01584">
    <property type="entry name" value="CheW"/>
    <property type="match status" value="1"/>
</dbReference>
<name>A0ABP7PE26_9GAMM</name>
<evidence type="ECO:0000259" key="1">
    <source>
        <dbReference type="PROSITE" id="PS50851"/>
    </source>
</evidence>
<gene>
    <name evidence="2" type="ORF">GCM10022278_22350</name>
</gene>
<feature type="domain" description="CheW-like" evidence="1">
    <location>
        <begin position="10"/>
        <end position="157"/>
    </location>
</feature>
<organism evidence="2 3">
    <name type="scientific">Allohahella marinimesophila</name>
    <dbReference type="NCBI Taxonomy" id="1054972"/>
    <lineage>
        <taxon>Bacteria</taxon>
        <taxon>Pseudomonadati</taxon>
        <taxon>Pseudomonadota</taxon>
        <taxon>Gammaproteobacteria</taxon>
        <taxon>Oceanospirillales</taxon>
        <taxon>Hahellaceae</taxon>
        <taxon>Allohahella</taxon>
    </lineage>
</organism>
<reference evidence="3" key="1">
    <citation type="journal article" date="2019" name="Int. J. Syst. Evol. Microbiol.">
        <title>The Global Catalogue of Microorganisms (GCM) 10K type strain sequencing project: providing services to taxonomists for standard genome sequencing and annotation.</title>
        <authorList>
            <consortium name="The Broad Institute Genomics Platform"/>
            <consortium name="The Broad Institute Genome Sequencing Center for Infectious Disease"/>
            <person name="Wu L."/>
            <person name="Ma J."/>
        </authorList>
    </citation>
    <scope>NUCLEOTIDE SEQUENCE [LARGE SCALE GENOMIC DNA]</scope>
    <source>
        <strain evidence="3">JCM 17555</strain>
    </source>
</reference>
<dbReference type="Proteomes" id="UP001501337">
    <property type="component" value="Unassembled WGS sequence"/>
</dbReference>
<dbReference type="InterPro" id="IPR036061">
    <property type="entry name" value="CheW-like_dom_sf"/>
</dbReference>
<sequence>MRSHDSSSAQISCLLLPMKHTDFLLPNTSVAEIIEFTEPNPVPDSPVWLAGHIQWRGQQVPLVQAEAMDGNENNLIREGGRIAVTNGVSEHHQSQPFIAFVTRGLPRLVKVKSEEITPSDSAGEDKPGDPVISMYVTFSGEEVIIPDLDYMEQRVFEAVKTT</sequence>
<dbReference type="PROSITE" id="PS50851">
    <property type="entry name" value="CHEW"/>
    <property type="match status" value="1"/>
</dbReference>
<protein>
    <recommendedName>
        <fullName evidence="1">CheW-like domain-containing protein</fullName>
    </recommendedName>
</protein>
<proteinExistence type="predicted"/>
<dbReference type="InterPro" id="IPR002545">
    <property type="entry name" value="CheW-lke_dom"/>
</dbReference>
<dbReference type="Gene3D" id="2.30.30.40">
    <property type="entry name" value="SH3 Domains"/>
    <property type="match status" value="1"/>
</dbReference>
<accession>A0ABP7PE26</accession>
<evidence type="ECO:0000313" key="3">
    <source>
        <dbReference type="Proteomes" id="UP001501337"/>
    </source>
</evidence>
<keyword evidence="3" id="KW-1185">Reference proteome</keyword>
<dbReference type="EMBL" id="BAABBO010000009">
    <property type="protein sequence ID" value="GAA3964042.1"/>
    <property type="molecule type" value="Genomic_DNA"/>
</dbReference>
<evidence type="ECO:0000313" key="2">
    <source>
        <dbReference type="EMBL" id="GAA3964042.1"/>
    </source>
</evidence>
<dbReference type="SUPFAM" id="SSF50341">
    <property type="entry name" value="CheW-like"/>
    <property type="match status" value="1"/>
</dbReference>
<dbReference type="SMART" id="SM00260">
    <property type="entry name" value="CheW"/>
    <property type="match status" value="1"/>
</dbReference>
<dbReference type="Gene3D" id="2.40.50.180">
    <property type="entry name" value="CheA-289, Domain 4"/>
    <property type="match status" value="1"/>
</dbReference>
<comment type="caution">
    <text evidence="2">The sequence shown here is derived from an EMBL/GenBank/DDBJ whole genome shotgun (WGS) entry which is preliminary data.</text>
</comment>
<dbReference type="RefSeq" id="WP_344806297.1">
    <property type="nucleotide sequence ID" value="NZ_BAABBO010000009.1"/>
</dbReference>